<dbReference type="CDD" id="cd19076">
    <property type="entry name" value="AKR_AKR13A_13D"/>
    <property type="match status" value="1"/>
</dbReference>
<sequence length="331" mass="37006">MHKRKLGQYGLEVSAIGLGCMGMTCGYGHRDDAESIRVLRRAVELGVTFWDTSENYGPFSNEQLLGLLLKEVPRQRLVIATKFAWRFGPHGELIGLDSSPAQVRRSVEGSLKRLGTDYIDLYYQHRLDPAVPVEETVGALSRLVEEGKVRHIGLSAAGPRVVRRAHAVHPLSAVQAEYSLWERGAEEKLIPVLRELGIGMVAYSPMGRGFLAGKIRTPEDLEPCDRRRKNPRFFARNLTHNFTLVSMVDEIARTHDATPAQVALAWILRRGGDIVPIPGTKHTRYLEENTQAVGLRFAEDVWCALDRSVSCFDVAGERCDEDALRFTDDSD</sequence>
<dbReference type="PANTHER" id="PTHR43625:SF5">
    <property type="entry name" value="PYRIDOXAL REDUCTASE, CHLOROPLASTIC"/>
    <property type="match status" value="1"/>
</dbReference>
<dbReference type="PANTHER" id="PTHR43625">
    <property type="entry name" value="AFLATOXIN B1 ALDEHYDE REDUCTASE"/>
    <property type="match status" value="1"/>
</dbReference>
<dbReference type="InterPro" id="IPR023210">
    <property type="entry name" value="NADP_OxRdtase_dom"/>
</dbReference>
<evidence type="ECO:0000259" key="2">
    <source>
        <dbReference type="Pfam" id="PF00248"/>
    </source>
</evidence>
<dbReference type="Gene3D" id="3.20.20.100">
    <property type="entry name" value="NADP-dependent oxidoreductase domain"/>
    <property type="match status" value="1"/>
</dbReference>
<dbReference type="AlphaFoldDB" id="A0A4S1CBR0"/>
<dbReference type="InterPro" id="IPR050791">
    <property type="entry name" value="Aldo-Keto_reductase"/>
</dbReference>
<dbReference type="Proteomes" id="UP000306416">
    <property type="component" value="Unassembled WGS sequence"/>
</dbReference>
<feature type="domain" description="NADP-dependent oxidoreductase" evidence="2">
    <location>
        <begin position="15"/>
        <end position="307"/>
    </location>
</feature>
<dbReference type="Pfam" id="PF00248">
    <property type="entry name" value="Aldo_ket_red"/>
    <property type="match status" value="1"/>
</dbReference>
<dbReference type="InterPro" id="IPR020471">
    <property type="entry name" value="AKR"/>
</dbReference>
<dbReference type="SUPFAM" id="SSF51430">
    <property type="entry name" value="NAD(P)-linked oxidoreductase"/>
    <property type="match status" value="1"/>
</dbReference>
<keyword evidence="1" id="KW-0560">Oxidoreductase</keyword>
<evidence type="ECO:0000313" key="3">
    <source>
        <dbReference type="EMBL" id="TGU70771.1"/>
    </source>
</evidence>
<comment type="caution">
    <text evidence="3">The sequence shown here is derived from an EMBL/GenBank/DDBJ whole genome shotgun (WGS) entry which is preliminary data.</text>
</comment>
<reference evidence="3 4" key="1">
    <citation type="submission" date="2019-04" db="EMBL/GenBank/DDBJ databases">
        <title>Geobacter oryzae sp. nov., ferric-reducing bacteria isolated from paddy soil.</title>
        <authorList>
            <person name="Xu Z."/>
            <person name="Masuda Y."/>
            <person name="Itoh H."/>
            <person name="Senoo K."/>
        </authorList>
    </citation>
    <scope>NUCLEOTIDE SEQUENCE [LARGE SCALE GENOMIC DNA]</scope>
    <source>
        <strain evidence="3 4">Red111</strain>
    </source>
</reference>
<evidence type="ECO:0000313" key="4">
    <source>
        <dbReference type="Proteomes" id="UP000306416"/>
    </source>
</evidence>
<dbReference type="RefSeq" id="WP_135872090.1">
    <property type="nucleotide sequence ID" value="NZ_SRSC01000004.1"/>
</dbReference>
<keyword evidence="4" id="KW-1185">Reference proteome</keyword>
<dbReference type="GO" id="GO:0016491">
    <property type="term" value="F:oxidoreductase activity"/>
    <property type="evidence" value="ECO:0007669"/>
    <property type="project" value="UniProtKB-KW"/>
</dbReference>
<dbReference type="InterPro" id="IPR036812">
    <property type="entry name" value="NAD(P)_OxRdtase_dom_sf"/>
</dbReference>
<proteinExistence type="predicted"/>
<accession>A0A4S1CBR0</accession>
<name>A0A4S1CBR0_9BACT</name>
<organism evidence="3 4">
    <name type="scientific">Geomonas terrae</name>
    <dbReference type="NCBI Taxonomy" id="2562681"/>
    <lineage>
        <taxon>Bacteria</taxon>
        <taxon>Pseudomonadati</taxon>
        <taxon>Thermodesulfobacteriota</taxon>
        <taxon>Desulfuromonadia</taxon>
        <taxon>Geobacterales</taxon>
        <taxon>Geobacteraceae</taxon>
        <taxon>Geomonas</taxon>
    </lineage>
</organism>
<dbReference type="EMBL" id="SRSC01000004">
    <property type="protein sequence ID" value="TGU70771.1"/>
    <property type="molecule type" value="Genomic_DNA"/>
</dbReference>
<dbReference type="GO" id="GO:0005737">
    <property type="term" value="C:cytoplasm"/>
    <property type="evidence" value="ECO:0007669"/>
    <property type="project" value="TreeGrafter"/>
</dbReference>
<protein>
    <submittedName>
        <fullName evidence="3">Aldo/keto reductase</fullName>
    </submittedName>
</protein>
<evidence type="ECO:0000256" key="1">
    <source>
        <dbReference type="ARBA" id="ARBA00023002"/>
    </source>
</evidence>
<dbReference type="PRINTS" id="PR00069">
    <property type="entry name" value="ALDKETRDTASE"/>
</dbReference>
<gene>
    <name evidence="3" type="ORF">E4633_17415</name>
</gene>